<dbReference type="PANTHER" id="PTHR11364">
    <property type="entry name" value="THIOSULFATE SULFERTANSFERASE"/>
    <property type="match status" value="1"/>
</dbReference>
<dbReference type="Gene3D" id="3.40.250.10">
    <property type="entry name" value="Rhodanese-like domain"/>
    <property type="match status" value="2"/>
</dbReference>
<evidence type="ECO:0000259" key="3">
    <source>
        <dbReference type="PROSITE" id="PS50206"/>
    </source>
</evidence>
<feature type="domain" description="Rhodanese" evidence="3">
    <location>
        <begin position="31"/>
        <end position="127"/>
    </location>
</feature>
<feature type="domain" description="Rhodanese" evidence="3">
    <location>
        <begin position="163"/>
        <end position="272"/>
    </location>
</feature>
<dbReference type="InterPro" id="IPR045078">
    <property type="entry name" value="TST/MPST-like"/>
</dbReference>
<accession>A0AAD1Y3B4</accession>
<dbReference type="Proteomes" id="UP001295684">
    <property type="component" value="Unassembled WGS sequence"/>
</dbReference>
<organism evidence="4 5">
    <name type="scientific">Euplotes crassus</name>
    <dbReference type="NCBI Taxonomy" id="5936"/>
    <lineage>
        <taxon>Eukaryota</taxon>
        <taxon>Sar</taxon>
        <taxon>Alveolata</taxon>
        <taxon>Ciliophora</taxon>
        <taxon>Intramacronucleata</taxon>
        <taxon>Spirotrichea</taxon>
        <taxon>Hypotrichia</taxon>
        <taxon>Euplotida</taxon>
        <taxon>Euplotidae</taxon>
        <taxon>Moneuplotes</taxon>
    </lineage>
</organism>
<evidence type="ECO:0000313" key="5">
    <source>
        <dbReference type="Proteomes" id="UP001295684"/>
    </source>
</evidence>
<dbReference type="GO" id="GO:0004792">
    <property type="term" value="F:thiosulfate-cyanide sulfurtransferase activity"/>
    <property type="evidence" value="ECO:0007669"/>
    <property type="project" value="TreeGrafter"/>
</dbReference>
<keyword evidence="2" id="KW-0677">Repeat</keyword>
<dbReference type="PANTHER" id="PTHR11364:SF27">
    <property type="entry name" value="SULFURTRANSFERASE"/>
    <property type="match status" value="1"/>
</dbReference>
<dbReference type="InterPro" id="IPR001763">
    <property type="entry name" value="Rhodanese-like_dom"/>
</dbReference>
<dbReference type="InterPro" id="IPR036873">
    <property type="entry name" value="Rhodanese-like_dom_sf"/>
</dbReference>
<dbReference type="Pfam" id="PF00581">
    <property type="entry name" value="Rhodanese"/>
    <property type="match status" value="1"/>
</dbReference>
<proteinExistence type="predicted"/>
<dbReference type="SUPFAM" id="SSF52821">
    <property type="entry name" value="Rhodanese/Cell cycle control phosphatase"/>
    <property type="match status" value="2"/>
</dbReference>
<dbReference type="CDD" id="cd01449">
    <property type="entry name" value="TST_Repeat_2"/>
    <property type="match status" value="1"/>
</dbReference>
<dbReference type="AlphaFoldDB" id="A0AAD1Y3B4"/>
<reference evidence="4" key="1">
    <citation type="submission" date="2023-07" db="EMBL/GenBank/DDBJ databases">
        <authorList>
            <consortium name="AG Swart"/>
            <person name="Singh M."/>
            <person name="Singh A."/>
            <person name="Seah K."/>
            <person name="Emmerich C."/>
        </authorList>
    </citation>
    <scope>NUCLEOTIDE SEQUENCE</scope>
    <source>
        <strain evidence="4">DP1</strain>
    </source>
</reference>
<dbReference type="PROSITE" id="PS50206">
    <property type="entry name" value="RHODANESE_3"/>
    <property type="match status" value="2"/>
</dbReference>
<protein>
    <recommendedName>
        <fullName evidence="3">Rhodanese domain-containing protein</fullName>
    </recommendedName>
</protein>
<comment type="caution">
    <text evidence="4">The sequence shown here is derived from an EMBL/GenBank/DDBJ whole genome shotgun (WGS) entry which is preliminary data.</text>
</comment>
<dbReference type="SMART" id="SM00450">
    <property type="entry name" value="RHOD"/>
    <property type="match status" value="2"/>
</dbReference>
<name>A0AAD1Y3B4_EUPCR</name>
<evidence type="ECO:0000256" key="2">
    <source>
        <dbReference type="ARBA" id="ARBA00022737"/>
    </source>
</evidence>
<keyword evidence="5" id="KW-1185">Reference proteome</keyword>
<evidence type="ECO:0000313" key="4">
    <source>
        <dbReference type="EMBL" id="CAI2384611.1"/>
    </source>
</evidence>
<keyword evidence="1" id="KW-0808">Transferase</keyword>
<sequence>MSNLFVKPDALFKILTEQRSIGLKLFYVGMGRSAEHSFYTRSLPSANLLNLHEFTESSPNLFTTPSPTLFNMMMKKLNILDESDVVLYNGISTAKAWFIMKYYGHPSTRILCGGIKEWNQKGYPTTSHKTPIDYTSIAHDTFTAKEPNEDMLIDYHEVLQKIGRNEVQIVDVRTEDQYCSKEHNGRGHIPGAVNIPYSQFYDKNGFMKNREEINELITLVGLDKSKETIAYCHGGVTACIGYSAFDEVGFDKLRMYDGSWAEYSSKEETREL</sequence>
<dbReference type="EMBL" id="CAMPGE010026946">
    <property type="protein sequence ID" value="CAI2384611.1"/>
    <property type="molecule type" value="Genomic_DNA"/>
</dbReference>
<evidence type="ECO:0000256" key="1">
    <source>
        <dbReference type="ARBA" id="ARBA00022679"/>
    </source>
</evidence>
<gene>
    <name evidence="4" type="ORF">ECRASSUSDP1_LOCUS26145</name>
</gene>